<organism evidence="1 2">
    <name type="scientific">Pyropia yezoensis</name>
    <name type="common">Susabi-nori</name>
    <name type="synonym">Porphyra yezoensis</name>
    <dbReference type="NCBI Taxonomy" id="2788"/>
    <lineage>
        <taxon>Eukaryota</taxon>
        <taxon>Rhodophyta</taxon>
        <taxon>Bangiophyceae</taxon>
        <taxon>Bangiales</taxon>
        <taxon>Bangiaceae</taxon>
        <taxon>Pyropia</taxon>
    </lineage>
</organism>
<dbReference type="Proteomes" id="UP000798662">
    <property type="component" value="Chromosome 1"/>
</dbReference>
<protein>
    <submittedName>
        <fullName evidence="1">Uncharacterized protein</fullName>
    </submittedName>
</protein>
<name>A0ACC3BJS1_PYRYE</name>
<keyword evidence="2" id="KW-1185">Reference proteome</keyword>
<dbReference type="EMBL" id="CM020618">
    <property type="protein sequence ID" value="KAK1858052.1"/>
    <property type="molecule type" value="Genomic_DNA"/>
</dbReference>
<proteinExistence type="predicted"/>
<evidence type="ECO:0000313" key="1">
    <source>
        <dbReference type="EMBL" id="KAK1858052.1"/>
    </source>
</evidence>
<evidence type="ECO:0000313" key="2">
    <source>
        <dbReference type="Proteomes" id="UP000798662"/>
    </source>
</evidence>
<accession>A0ACC3BJS1</accession>
<gene>
    <name evidence="1" type="ORF">I4F81_000666</name>
</gene>
<sequence length="289" mass="27067">MTGAAEVVTALAAATAAGITAAVGLSPADVGWVPGGSGGGEDAASPADASNGEPVGEGAPGGLGASAVRAAIRSGHWVVVSSAAIPGGLPTALDAFEASTGSRPLFVTDAVAEAEVTRDNDRRSALGALGGAPRPPGVAVDVGNPDEPADDESIFGVASRGWGGAPAGGGATSPTGGLGGEGDVGAADAAAAAMAGAACAARVFVLPAAVVAMREGPGTPGVAGLEGLLSAEQLHGAWDAASCDVVGGGDAVAAECAHLRRAAGPRPSAAGGGIVRAGTCSRDAPRACT</sequence>
<reference evidence="1" key="1">
    <citation type="submission" date="2019-11" db="EMBL/GenBank/DDBJ databases">
        <title>Nori genome reveals adaptations in red seaweeds to the harsh intertidal environment.</title>
        <authorList>
            <person name="Wang D."/>
            <person name="Mao Y."/>
        </authorList>
    </citation>
    <scope>NUCLEOTIDE SEQUENCE</scope>
    <source>
        <tissue evidence="1">Gametophyte</tissue>
    </source>
</reference>
<comment type="caution">
    <text evidence="1">The sequence shown here is derived from an EMBL/GenBank/DDBJ whole genome shotgun (WGS) entry which is preliminary data.</text>
</comment>